<gene>
    <name evidence="1" type="ORF">BD410DRAFT_770903</name>
</gene>
<name>A0A4Y7Q3M7_9AGAM</name>
<dbReference type="Gene3D" id="3.40.50.720">
    <property type="entry name" value="NAD(P)-binding Rossmann-like Domain"/>
    <property type="match status" value="1"/>
</dbReference>
<dbReference type="AlphaFoldDB" id="A0A4Y7Q3M7"/>
<dbReference type="InterPro" id="IPR036291">
    <property type="entry name" value="NAD(P)-bd_dom_sf"/>
</dbReference>
<dbReference type="GO" id="GO:0016616">
    <property type="term" value="F:oxidoreductase activity, acting on the CH-OH group of donors, NAD or NADP as acceptor"/>
    <property type="evidence" value="ECO:0007669"/>
    <property type="project" value="TreeGrafter"/>
</dbReference>
<dbReference type="CDD" id="cd05325">
    <property type="entry name" value="carb_red_sniffer_like_SDR_c"/>
    <property type="match status" value="1"/>
</dbReference>
<keyword evidence="2" id="KW-1185">Reference proteome</keyword>
<dbReference type="OrthoDB" id="7289984at2759"/>
<evidence type="ECO:0000313" key="1">
    <source>
        <dbReference type="EMBL" id="TDL21931.1"/>
    </source>
</evidence>
<dbReference type="InterPro" id="IPR002347">
    <property type="entry name" value="SDR_fam"/>
</dbReference>
<protein>
    <submittedName>
        <fullName evidence="1">NAD-binding protein</fullName>
    </submittedName>
</protein>
<organism evidence="1 2">
    <name type="scientific">Rickenella mellea</name>
    <dbReference type="NCBI Taxonomy" id="50990"/>
    <lineage>
        <taxon>Eukaryota</taxon>
        <taxon>Fungi</taxon>
        <taxon>Dikarya</taxon>
        <taxon>Basidiomycota</taxon>
        <taxon>Agaricomycotina</taxon>
        <taxon>Agaricomycetes</taxon>
        <taxon>Hymenochaetales</taxon>
        <taxon>Rickenellaceae</taxon>
        <taxon>Rickenella</taxon>
    </lineage>
</organism>
<dbReference type="Proteomes" id="UP000294933">
    <property type="component" value="Unassembled WGS sequence"/>
</dbReference>
<dbReference type="InterPro" id="IPR052184">
    <property type="entry name" value="SDR_enzymes"/>
</dbReference>
<dbReference type="PANTHER" id="PTHR45458">
    <property type="entry name" value="SHORT-CHAIN DEHYDROGENASE/REDUCTASE SDR"/>
    <property type="match status" value="1"/>
</dbReference>
<evidence type="ECO:0000313" key="2">
    <source>
        <dbReference type="Proteomes" id="UP000294933"/>
    </source>
</evidence>
<proteinExistence type="predicted"/>
<accession>A0A4Y7Q3M7</accession>
<dbReference type="PRINTS" id="PR00081">
    <property type="entry name" value="GDHRDH"/>
</dbReference>
<reference evidence="1 2" key="1">
    <citation type="submission" date="2018-06" db="EMBL/GenBank/DDBJ databases">
        <title>A transcriptomic atlas of mushroom development highlights an independent origin of complex multicellularity.</title>
        <authorList>
            <consortium name="DOE Joint Genome Institute"/>
            <person name="Krizsan K."/>
            <person name="Almasi E."/>
            <person name="Merenyi Z."/>
            <person name="Sahu N."/>
            <person name="Viragh M."/>
            <person name="Koszo T."/>
            <person name="Mondo S."/>
            <person name="Kiss B."/>
            <person name="Balint B."/>
            <person name="Kues U."/>
            <person name="Barry K."/>
            <person name="Hegedus J.C."/>
            <person name="Henrissat B."/>
            <person name="Johnson J."/>
            <person name="Lipzen A."/>
            <person name="Ohm R."/>
            <person name="Nagy I."/>
            <person name="Pangilinan J."/>
            <person name="Yan J."/>
            <person name="Xiong Y."/>
            <person name="Grigoriev I.V."/>
            <person name="Hibbett D.S."/>
            <person name="Nagy L.G."/>
        </authorList>
    </citation>
    <scope>NUCLEOTIDE SEQUENCE [LARGE SCALE GENOMIC DNA]</scope>
    <source>
        <strain evidence="1 2">SZMC22713</strain>
    </source>
</reference>
<dbReference type="VEuPathDB" id="FungiDB:BD410DRAFT_770903"/>
<dbReference type="EMBL" id="ML170177">
    <property type="protein sequence ID" value="TDL21931.1"/>
    <property type="molecule type" value="Genomic_DNA"/>
</dbReference>
<dbReference type="PANTHER" id="PTHR45458:SF2">
    <property type="entry name" value="OXIDOREDUCTASE, SHORT CHAIN DEHYDROGENASE_REDUCTASE FAMILY SUPERFAMILY (AFU_ORTHOLOGUE AFUA_3G13450)"/>
    <property type="match status" value="1"/>
</dbReference>
<dbReference type="Pfam" id="PF00106">
    <property type="entry name" value="adh_short"/>
    <property type="match status" value="1"/>
</dbReference>
<sequence>MSTALVIGASRGLGLALTTSLHSKGQTVFATVRSPVKPGTFPEGVRIIEMVDVGNEDAGETIVKGLGDHKLDLVIINAGYFKTETIDKPIFSEELEMYKTVAIGPVFLVHHLVKGGFFAKDAKLVLITTEGGSITLRTKEEGGGNYGHHGSKAAENMVGKLLAHDLVDSGVTVVMIHPGFMRTEMTKGVGYDKFWESGGAVTPADAAESTLDFVKNVTIKDTGTFWAPRGPRDIGEAERVLGKNLPTPLQLPW</sequence>
<dbReference type="SUPFAM" id="SSF51735">
    <property type="entry name" value="NAD(P)-binding Rossmann-fold domains"/>
    <property type="match status" value="1"/>
</dbReference>